<comment type="caution">
    <text evidence="1">The sequence shown here is derived from an EMBL/GenBank/DDBJ whole genome shotgun (WGS) entry which is preliminary data.</text>
</comment>
<reference evidence="1" key="1">
    <citation type="journal article" date="2021" name="New Phytol.">
        <title>Evolutionary innovations through gain and loss of genes in the ectomycorrhizal Boletales.</title>
        <authorList>
            <person name="Wu G."/>
            <person name="Miyauchi S."/>
            <person name="Morin E."/>
            <person name="Kuo A."/>
            <person name="Drula E."/>
            <person name="Varga T."/>
            <person name="Kohler A."/>
            <person name="Feng B."/>
            <person name="Cao Y."/>
            <person name="Lipzen A."/>
            <person name="Daum C."/>
            <person name="Hundley H."/>
            <person name="Pangilinan J."/>
            <person name="Johnson J."/>
            <person name="Barry K."/>
            <person name="LaButti K."/>
            <person name="Ng V."/>
            <person name="Ahrendt S."/>
            <person name="Min B."/>
            <person name="Choi I.G."/>
            <person name="Park H."/>
            <person name="Plett J.M."/>
            <person name="Magnuson J."/>
            <person name="Spatafora J.W."/>
            <person name="Nagy L.G."/>
            <person name="Henrissat B."/>
            <person name="Grigoriev I.V."/>
            <person name="Yang Z.L."/>
            <person name="Xu J."/>
            <person name="Martin F.M."/>
        </authorList>
    </citation>
    <scope>NUCLEOTIDE SEQUENCE</scope>
    <source>
        <strain evidence="1">ATCC 28755</strain>
    </source>
</reference>
<keyword evidence="2" id="KW-1185">Reference proteome</keyword>
<organism evidence="1 2">
    <name type="scientific">Hygrophoropsis aurantiaca</name>
    <dbReference type="NCBI Taxonomy" id="72124"/>
    <lineage>
        <taxon>Eukaryota</taxon>
        <taxon>Fungi</taxon>
        <taxon>Dikarya</taxon>
        <taxon>Basidiomycota</taxon>
        <taxon>Agaricomycotina</taxon>
        <taxon>Agaricomycetes</taxon>
        <taxon>Agaricomycetidae</taxon>
        <taxon>Boletales</taxon>
        <taxon>Coniophorineae</taxon>
        <taxon>Hygrophoropsidaceae</taxon>
        <taxon>Hygrophoropsis</taxon>
    </lineage>
</organism>
<protein>
    <submittedName>
        <fullName evidence="1">Uncharacterized protein</fullName>
    </submittedName>
</protein>
<proteinExistence type="predicted"/>
<gene>
    <name evidence="1" type="ORF">BJ138DRAFT_1142050</name>
</gene>
<evidence type="ECO:0000313" key="1">
    <source>
        <dbReference type="EMBL" id="KAH7915259.1"/>
    </source>
</evidence>
<dbReference type="EMBL" id="MU267602">
    <property type="protein sequence ID" value="KAH7915259.1"/>
    <property type="molecule type" value="Genomic_DNA"/>
</dbReference>
<accession>A0ACB8AQP2</accession>
<sequence>MPRTTANGVPCNALFDVSIEHHNYLGKVPDELKDLTVVEEAMNARCRAKSWIIQLKEDEAQFTSPNAQRGHGIKGHVIYPQEPSLIASMLPSP</sequence>
<name>A0ACB8AQP2_9AGAM</name>
<dbReference type="Proteomes" id="UP000790377">
    <property type="component" value="Unassembled WGS sequence"/>
</dbReference>
<evidence type="ECO:0000313" key="2">
    <source>
        <dbReference type="Proteomes" id="UP000790377"/>
    </source>
</evidence>